<evidence type="ECO:0000313" key="5">
    <source>
        <dbReference type="EMBL" id="MBB5062874.1"/>
    </source>
</evidence>
<comment type="similarity">
    <text evidence="1 3">Belongs to the type-B carboxylesterase/lipase family.</text>
</comment>
<dbReference type="RefSeq" id="WP_184253628.1">
    <property type="nucleotide sequence ID" value="NZ_JACHIO010000004.1"/>
</dbReference>
<evidence type="ECO:0000259" key="4">
    <source>
        <dbReference type="Pfam" id="PF00135"/>
    </source>
</evidence>
<dbReference type="InterPro" id="IPR019826">
    <property type="entry name" value="Carboxylesterase_B_AS"/>
</dbReference>
<dbReference type="InterPro" id="IPR029058">
    <property type="entry name" value="AB_hydrolase_fold"/>
</dbReference>
<dbReference type="EC" id="3.1.1.-" evidence="3"/>
<accession>A0A7W7ZMV5</accession>
<reference evidence="5 6" key="1">
    <citation type="submission" date="2020-08" db="EMBL/GenBank/DDBJ databases">
        <title>Genomic Encyclopedia of Type Strains, Phase IV (KMG-V): Genome sequencing to study the core and pangenomes of soil and plant-associated prokaryotes.</title>
        <authorList>
            <person name="Whitman W."/>
        </authorList>
    </citation>
    <scope>NUCLEOTIDE SEQUENCE [LARGE SCALE GENOMIC DNA]</scope>
    <source>
        <strain evidence="5 6">X5P3</strain>
    </source>
</reference>
<dbReference type="InterPro" id="IPR002018">
    <property type="entry name" value="CarbesteraseB"/>
</dbReference>
<dbReference type="SUPFAM" id="SSF53474">
    <property type="entry name" value="alpha/beta-Hydrolases"/>
    <property type="match status" value="1"/>
</dbReference>
<dbReference type="InterPro" id="IPR019819">
    <property type="entry name" value="Carboxylesterase_B_CS"/>
</dbReference>
<dbReference type="Gene3D" id="3.40.50.1820">
    <property type="entry name" value="alpha/beta hydrolase"/>
    <property type="match status" value="1"/>
</dbReference>
<dbReference type="AlphaFoldDB" id="A0A7W7ZMV5"/>
<evidence type="ECO:0000313" key="6">
    <source>
        <dbReference type="Proteomes" id="UP000584867"/>
    </source>
</evidence>
<proteinExistence type="inferred from homology"/>
<dbReference type="Pfam" id="PF00135">
    <property type="entry name" value="COesterase"/>
    <property type="match status" value="1"/>
</dbReference>
<gene>
    <name evidence="5" type="ORF">HDF15_001211</name>
</gene>
<comment type="caution">
    <text evidence="5">The sequence shown here is derived from an EMBL/GenBank/DDBJ whole genome shotgun (WGS) entry which is preliminary data.</text>
</comment>
<feature type="domain" description="Carboxylesterase type B" evidence="4">
    <location>
        <begin position="8"/>
        <end position="466"/>
    </location>
</feature>
<dbReference type="Proteomes" id="UP000584867">
    <property type="component" value="Unassembled WGS sequence"/>
</dbReference>
<evidence type="ECO:0000256" key="2">
    <source>
        <dbReference type="ARBA" id="ARBA00022801"/>
    </source>
</evidence>
<sequence>MSSNHELLVVTQEGPVQGTMDGNIFVFKGIPYAAPPIGELRWRSPAPVKHWSHIPKIVPAYGDASLQNWKLCAAIGGGDPRPLSEDCLYLNVWTPHLDTRAQALPVMVSIHGGGYVIGSGGLPVFVGTPLAARGAVIVTVNYRLGHLGFFAHPALDREYPDGEVVNNFALLDQIAALEWVQRNIAHFGGDPGNVTIFGQSAGGRSVLSLFASPRATGLFHKGVAQSVYGLPDVSREDALERGEHFAAYYNLDGANASAEDLRKLDAEGFWAIDSKPAQFGLPTPISGDTVLPEPLFDVFEKGEQAKLPLIIGNTSDDSSVLADFGFSPSDIIEALHTAEQYDNVKLLYSGVDDDDELGRQVGRDLLFTTMTYLIVEKHRAAGAPSWRYYFDYVAEKVRADFPNGARHGDDVPYVMDTGNISAPTNEYFSKQDEAFAQKVSHYWLEFAQSATNASESIAGDIAWPKHNGIPIIVIRKNKTMGFGKNSGDTIGLEDDFMWLRVSVFEPILKNIGDMIPKEESHVHSYQQG</sequence>
<dbReference type="GO" id="GO:0016787">
    <property type="term" value="F:hydrolase activity"/>
    <property type="evidence" value="ECO:0007669"/>
    <property type="project" value="UniProtKB-KW"/>
</dbReference>
<dbReference type="PANTHER" id="PTHR11559">
    <property type="entry name" value="CARBOXYLESTERASE"/>
    <property type="match status" value="1"/>
</dbReference>
<evidence type="ECO:0000256" key="3">
    <source>
        <dbReference type="RuleBase" id="RU361235"/>
    </source>
</evidence>
<protein>
    <recommendedName>
        <fullName evidence="3">Carboxylic ester hydrolase</fullName>
        <ecNumber evidence="3">3.1.1.-</ecNumber>
    </recommendedName>
</protein>
<dbReference type="InterPro" id="IPR050309">
    <property type="entry name" value="Type-B_Carboxylest/Lipase"/>
</dbReference>
<name>A0A7W7ZMV5_9BACT</name>
<keyword evidence="2 3" id="KW-0378">Hydrolase</keyword>
<dbReference type="PROSITE" id="PS00122">
    <property type="entry name" value="CARBOXYLESTERASE_B_1"/>
    <property type="match status" value="1"/>
</dbReference>
<evidence type="ECO:0000256" key="1">
    <source>
        <dbReference type="ARBA" id="ARBA00005964"/>
    </source>
</evidence>
<dbReference type="EMBL" id="JACHIO010000004">
    <property type="protein sequence ID" value="MBB5062874.1"/>
    <property type="molecule type" value="Genomic_DNA"/>
</dbReference>
<dbReference type="PROSITE" id="PS00941">
    <property type="entry name" value="CARBOXYLESTERASE_B_2"/>
    <property type="match status" value="1"/>
</dbReference>
<organism evidence="5 6">
    <name type="scientific">Granulicella mallensis</name>
    <dbReference type="NCBI Taxonomy" id="940614"/>
    <lineage>
        <taxon>Bacteria</taxon>
        <taxon>Pseudomonadati</taxon>
        <taxon>Acidobacteriota</taxon>
        <taxon>Terriglobia</taxon>
        <taxon>Terriglobales</taxon>
        <taxon>Acidobacteriaceae</taxon>
        <taxon>Granulicella</taxon>
    </lineage>
</organism>